<reference evidence="3" key="1">
    <citation type="journal article" date="2014" name="Front. Microbiol.">
        <title>High frequency of phylogenetically diverse reductive dehalogenase-homologous genes in deep subseafloor sedimentary metagenomes.</title>
        <authorList>
            <person name="Kawai M."/>
            <person name="Futagami T."/>
            <person name="Toyoda A."/>
            <person name="Takaki Y."/>
            <person name="Nishi S."/>
            <person name="Hori S."/>
            <person name="Arai W."/>
            <person name="Tsubouchi T."/>
            <person name="Morono Y."/>
            <person name="Uchiyama I."/>
            <person name="Ito T."/>
            <person name="Fujiyama A."/>
            <person name="Inagaki F."/>
            <person name="Takami H."/>
        </authorList>
    </citation>
    <scope>NUCLEOTIDE SEQUENCE</scope>
    <source>
        <strain evidence="3">Expedition CK06-06</strain>
    </source>
</reference>
<gene>
    <name evidence="3" type="ORF">S03H2_40563</name>
</gene>
<dbReference type="EMBL" id="BARU01025156">
    <property type="protein sequence ID" value="GAH57621.1"/>
    <property type="molecule type" value="Genomic_DNA"/>
</dbReference>
<dbReference type="PANTHER" id="PTHR44591">
    <property type="entry name" value="STRESS RESPONSE REGULATOR PROTEIN 1"/>
    <property type="match status" value="1"/>
</dbReference>
<feature type="domain" description="Response regulatory" evidence="2">
    <location>
        <begin position="3"/>
        <end position="61"/>
    </location>
</feature>
<dbReference type="InterPro" id="IPR011006">
    <property type="entry name" value="CheY-like_superfamily"/>
</dbReference>
<dbReference type="SUPFAM" id="SSF52172">
    <property type="entry name" value="CheY-like"/>
    <property type="match status" value="1"/>
</dbReference>
<proteinExistence type="predicted"/>
<dbReference type="PROSITE" id="PS50110">
    <property type="entry name" value="RESPONSE_REGULATORY"/>
    <property type="match status" value="1"/>
</dbReference>
<dbReference type="GO" id="GO:0000160">
    <property type="term" value="P:phosphorelay signal transduction system"/>
    <property type="evidence" value="ECO:0007669"/>
    <property type="project" value="InterPro"/>
</dbReference>
<dbReference type="Gene3D" id="3.40.50.2300">
    <property type="match status" value="1"/>
</dbReference>
<dbReference type="Pfam" id="PF00072">
    <property type="entry name" value="Response_reg"/>
    <property type="match status" value="1"/>
</dbReference>
<accession>X1GI88</accession>
<comment type="caution">
    <text evidence="3">The sequence shown here is derived from an EMBL/GenBank/DDBJ whole genome shotgun (WGS) entry which is preliminary data.</text>
</comment>
<organism evidence="3">
    <name type="scientific">marine sediment metagenome</name>
    <dbReference type="NCBI Taxonomy" id="412755"/>
    <lineage>
        <taxon>unclassified sequences</taxon>
        <taxon>metagenomes</taxon>
        <taxon>ecological metagenomes</taxon>
    </lineage>
</organism>
<dbReference type="InterPro" id="IPR050595">
    <property type="entry name" value="Bact_response_regulator"/>
</dbReference>
<evidence type="ECO:0000256" key="1">
    <source>
        <dbReference type="ARBA" id="ARBA00022553"/>
    </source>
</evidence>
<dbReference type="AlphaFoldDB" id="X1GI88"/>
<feature type="non-terminal residue" evidence="3">
    <location>
        <position position="61"/>
    </location>
</feature>
<evidence type="ECO:0000259" key="2">
    <source>
        <dbReference type="PROSITE" id="PS50110"/>
    </source>
</evidence>
<name>X1GI88_9ZZZZ</name>
<evidence type="ECO:0000313" key="3">
    <source>
        <dbReference type="EMBL" id="GAH57621.1"/>
    </source>
</evidence>
<protein>
    <recommendedName>
        <fullName evidence="2">Response regulatory domain-containing protein</fullName>
    </recommendedName>
</protein>
<sequence length="61" mass="6912">MKKILIADDKPEVVELVRVSLEGEDYEIVDASNGKEALKRVRLEKPDLILLDVVMPKMDGF</sequence>
<dbReference type="PANTHER" id="PTHR44591:SF3">
    <property type="entry name" value="RESPONSE REGULATORY DOMAIN-CONTAINING PROTEIN"/>
    <property type="match status" value="1"/>
</dbReference>
<keyword evidence="1" id="KW-0597">Phosphoprotein</keyword>
<dbReference type="InterPro" id="IPR001789">
    <property type="entry name" value="Sig_transdc_resp-reg_receiver"/>
</dbReference>